<evidence type="ECO:0000259" key="2">
    <source>
        <dbReference type="PROSITE" id="PS50006"/>
    </source>
</evidence>
<comment type="caution">
    <text evidence="3">The sequence shown here is derived from an EMBL/GenBank/DDBJ whole genome shotgun (WGS) entry which is preliminary data.</text>
</comment>
<feature type="compositionally biased region" description="Acidic residues" evidence="1">
    <location>
        <begin position="378"/>
        <end position="393"/>
    </location>
</feature>
<dbReference type="InterPro" id="IPR000253">
    <property type="entry name" value="FHA_dom"/>
</dbReference>
<keyword evidence="4" id="KW-1185">Reference proteome</keyword>
<evidence type="ECO:0000313" key="4">
    <source>
        <dbReference type="Proteomes" id="UP000243579"/>
    </source>
</evidence>
<dbReference type="GO" id="GO:0030131">
    <property type="term" value="C:clathrin adaptor complex"/>
    <property type="evidence" value="ECO:0007669"/>
    <property type="project" value="InterPro"/>
</dbReference>
<dbReference type="InterPro" id="IPR008984">
    <property type="entry name" value="SMAD_FHA_dom_sf"/>
</dbReference>
<dbReference type="SMART" id="SM00240">
    <property type="entry name" value="FHA"/>
    <property type="match status" value="1"/>
</dbReference>
<dbReference type="EMBL" id="JNBR01000596">
    <property type="protein sequence ID" value="OQR90623.1"/>
    <property type="molecule type" value="Genomic_DNA"/>
</dbReference>
<dbReference type="InterPro" id="IPR012295">
    <property type="entry name" value="TBP_dom_sf"/>
</dbReference>
<feature type="compositionally biased region" description="Low complexity" evidence="1">
    <location>
        <begin position="340"/>
        <end position="361"/>
    </location>
</feature>
<accession>A0A1V9YY99</accession>
<feature type="compositionally biased region" description="Acidic residues" evidence="1">
    <location>
        <begin position="297"/>
        <end position="309"/>
    </location>
</feature>
<dbReference type="Proteomes" id="UP000243579">
    <property type="component" value="Unassembled WGS sequence"/>
</dbReference>
<dbReference type="AlphaFoldDB" id="A0A1V9YY99"/>
<dbReference type="InterPro" id="IPR015151">
    <property type="entry name" value="B-adaptin_app_sub_C"/>
</dbReference>
<name>A0A1V9YY99_ACHHY</name>
<proteinExistence type="predicted"/>
<sequence>MALESKPTMDDVAATPAGGLSGATISTYATTFQPPEWAVAPTEKSTAVHFEVMRMNKSCGTHELGSRDITVFGREQNGCDFVLANPSVSRKHATVIHCAKGGVYIVDLMSRHGTFVGKVKIPPHDPYLLHEGDVVTFGQSCRTYVLKGVDPTGLSAPVKKPWRLLKLPKFGSTGPSPPKKPARKYNDVCIKMVNKICAGTFSAERAEEFANEVSELDDELVDDVAALLVEKVKGNYASAHLVILALLEAHVGLKEFENNLSGIVQVSQTNMDARKILQTIAEARVESSSRMDTPNPSDDERDDDYDDYAPPDVSYAPPAVPYAPPVASYAPPATTYAPPTTSYAPPATQPPTVEVPATYAAPPSPTPPLPDSRHYSDSEEEKEDYDDYDDGDYDREYEQGETEEQHRQRVLSDEGKRLFAQATHSPVAAASGFSFITPSSPSPVAASAFGFIAASGADEPSDEEETEAFKDVEIPEGFLSEQPTMDPQDFSNLWQGATVSEEWVEDLSPEYDMSLLERCLLTLNVTLLANGVVGGMHKFYYYAEQASNGTLFMVEVIVNESLGELSATFKWIELGLLYDDGHLLFIRLFQECLEPCYIPNHPRTPYLRSLVLEAPAPSPAVSAEAEVDLGEELLIEDTASFEASLSTAPELDPTTFEALYLGATDLDTIEDTVDRDLPEAPEIIAQFYGRRLFCIAHGALETGDKFFFYARMAQSKCLFFLELLIERETTNVTAICKYAPVPSAPIQEDIAIWFIGLVEEVLVELE</sequence>
<feature type="region of interest" description="Disordered" evidence="1">
    <location>
        <begin position="340"/>
        <end position="411"/>
    </location>
</feature>
<evidence type="ECO:0000256" key="1">
    <source>
        <dbReference type="SAM" id="MobiDB-lite"/>
    </source>
</evidence>
<organism evidence="3 4">
    <name type="scientific">Achlya hypogyna</name>
    <name type="common">Oomycete</name>
    <name type="synonym">Protoachlya hypogyna</name>
    <dbReference type="NCBI Taxonomy" id="1202772"/>
    <lineage>
        <taxon>Eukaryota</taxon>
        <taxon>Sar</taxon>
        <taxon>Stramenopiles</taxon>
        <taxon>Oomycota</taxon>
        <taxon>Saprolegniomycetes</taxon>
        <taxon>Saprolegniales</taxon>
        <taxon>Achlyaceae</taxon>
        <taxon>Achlya</taxon>
    </lineage>
</organism>
<dbReference type="PROSITE" id="PS50006">
    <property type="entry name" value="FHA_DOMAIN"/>
    <property type="match status" value="1"/>
</dbReference>
<dbReference type="Gene3D" id="3.30.310.10">
    <property type="entry name" value="TATA-Binding Protein"/>
    <property type="match status" value="2"/>
</dbReference>
<dbReference type="Pfam" id="PF00498">
    <property type="entry name" value="FHA"/>
    <property type="match status" value="1"/>
</dbReference>
<dbReference type="SUPFAM" id="SSF49879">
    <property type="entry name" value="SMAD/FHA domain"/>
    <property type="match status" value="1"/>
</dbReference>
<feature type="domain" description="FHA" evidence="2">
    <location>
        <begin position="70"/>
        <end position="121"/>
    </location>
</feature>
<dbReference type="GO" id="GO:0006886">
    <property type="term" value="P:intracellular protein transport"/>
    <property type="evidence" value="ECO:0007669"/>
    <property type="project" value="InterPro"/>
</dbReference>
<dbReference type="PANTHER" id="PTHR23308">
    <property type="entry name" value="NUCLEAR INHIBITOR OF PROTEIN PHOSPHATASE-1"/>
    <property type="match status" value="1"/>
</dbReference>
<gene>
    <name evidence="3" type="ORF">ACHHYP_05374</name>
</gene>
<dbReference type="Pfam" id="PF09066">
    <property type="entry name" value="B2-adapt-app_C"/>
    <property type="match status" value="2"/>
</dbReference>
<protein>
    <recommendedName>
        <fullName evidence="2">FHA domain-containing protein</fullName>
    </recommendedName>
</protein>
<reference evidence="3 4" key="1">
    <citation type="journal article" date="2014" name="Genome Biol. Evol.">
        <title>The secreted proteins of Achlya hypogyna and Thraustotheca clavata identify the ancestral oomycete secretome and reveal gene acquisitions by horizontal gene transfer.</title>
        <authorList>
            <person name="Misner I."/>
            <person name="Blouin N."/>
            <person name="Leonard G."/>
            <person name="Richards T.A."/>
            <person name="Lane C.E."/>
        </authorList>
    </citation>
    <scope>NUCLEOTIDE SEQUENCE [LARGE SCALE GENOMIC DNA]</scope>
    <source>
        <strain evidence="3 4">ATCC 48635</strain>
    </source>
</reference>
<feature type="region of interest" description="Disordered" evidence="1">
    <location>
        <begin position="284"/>
        <end position="323"/>
    </location>
</feature>
<dbReference type="InterPro" id="IPR050923">
    <property type="entry name" value="Cell_Proc_Reg/RNA_Proc"/>
</dbReference>
<evidence type="ECO:0000313" key="3">
    <source>
        <dbReference type="EMBL" id="OQR90623.1"/>
    </source>
</evidence>
<dbReference type="GO" id="GO:0016192">
    <property type="term" value="P:vesicle-mediated transport"/>
    <property type="evidence" value="ECO:0007669"/>
    <property type="project" value="InterPro"/>
</dbReference>
<dbReference type="OrthoDB" id="444265at2759"/>
<dbReference type="Gene3D" id="2.60.200.20">
    <property type="match status" value="1"/>
</dbReference>
<feature type="compositionally biased region" description="Basic and acidic residues" evidence="1">
    <location>
        <begin position="394"/>
        <end position="411"/>
    </location>
</feature>
<dbReference type="FunFam" id="2.60.200.20:FF:000019">
    <property type="entry name" value="Nuclear inhibitor of protein phosphatase"/>
    <property type="match status" value="1"/>
</dbReference>
<dbReference type="SMART" id="SM01020">
    <property type="entry name" value="B2-adapt-app_C"/>
    <property type="match status" value="2"/>
</dbReference>